<dbReference type="OrthoDB" id="4001768at2"/>
<name>A0A1H1V9K9_9MICO</name>
<evidence type="ECO:0000313" key="2">
    <source>
        <dbReference type="Proteomes" id="UP000181956"/>
    </source>
</evidence>
<evidence type="ECO:0000313" key="1">
    <source>
        <dbReference type="EMBL" id="SDS81086.1"/>
    </source>
</evidence>
<gene>
    <name evidence="1" type="ORF">SAMN04489834_2201</name>
</gene>
<dbReference type="RefSeq" id="WP_156786317.1">
    <property type="nucleotide sequence ID" value="NZ_LT629742.1"/>
</dbReference>
<dbReference type="AlphaFoldDB" id="A0A1H1V9K9"/>
<dbReference type="EMBL" id="LT629742">
    <property type="protein sequence ID" value="SDS81086.1"/>
    <property type="molecule type" value="Genomic_DNA"/>
</dbReference>
<accession>A0A1H1V9K9</accession>
<organism evidence="1 2">
    <name type="scientific">Microterricola viridarii</name>
    <dbReference type="NCBI Taxonomy" id="412690"/>
    <lineage>
        <taxon>Bacteria</taxon>
        <taxon>Bacillati</taxon>
        <taxon>Actinomycetota</taxon>
        <taxon>Actinomycetes</taxon>
        <taxon>Micrococcales</taxon>
        <taxon>Microbacteriaceae</taxon>
        <taxon>Microterricola</taxon>
    </lineage>
</organism>
<sequence>MSLTRHLKNADSPVRNFIYASAPALAAAGIRGPIGTATAKKFGFDKLTSLVTQIPIPAEVKRAQRKSHAVVAGMALDYRLRMDLPGFDVGETTAWRGLERLQANSDAIHRGKHIAQLLQDALNFGYLTLKEKDPHPLSLARISIPLAWCEAIYRAGPVSALTNDLGRRIKRAEDAVGLMMSIDEELIFDVAQMHKPLVPLLQEWDEAEADGRVYTPNPTFLGSNAVGGADADLVIDDLLVEVKTREQITNPWIRDTLFQLLGYALLDIDDLHGIRRVAILLPRQPYIAIWDLDDLLGRDADDALPELREEFAALLMGMMSNQPREGGADDEFDDDELVAELD</sequence>
<dbReference type="Proteomes" id="UP000181956">
    <property type="component" value="Chromosome I"/>
</dbReference>
<proteinExistence type="predicted"/>
<dbReference type="STRING" id="412690.SAMN04489834_2201"/>
<protein>
    <submittedName>
        <fullName evidence="1">Uncharacterized protein</fullName>
    </submittedName>
</protein>
<keyword evidence="2" id="KW-1185">Reference proteome</keyword>
<reference evidence="2" key="1">
    <citation type="submission" date="2016-10" db="EMBL/GenBank/DDBJ databases">
        <authorList>
            <person name="Varghese N."/>
            <person name="Submissions S."/>
        </authorList>
    </citation>
    <scope>NUCLEOTIDE SEQUENCE [LARGE SCALE GENOMIC DNA]</scope>
    <source>
        <strain evidence="2">DSM 21772</strain>
    </source>
</reference>